<sequence length="104" mass="11993">MENLAGSFLKEYTIKNFDKFPIEDILIIREVALYVCTSKTIKLKDVQEATKQAEQLFTGTISIKNNIDIQDIFLNLINDQKYKEQLLLVRNALTLDQPIEDDGK</sequence>
<keyword evidence="1" id="KW-0614">Plasmid</keyword>
<reference evidence="1 2" key="1">
    <citation type="submission" date="2020-02" db="EMBL/GenBank/DDBJ databases">
        <title>Complete genome sequences of six Lactobacillus iners strains isolated from the human vagina.</title>
        <authorList>
            <person name="France M.T."/>
            <person name="Rutt L."/>
            <person name="Narina S."/>
            <person name="Arbaugh S."/>
            <person name="Humphrys M.S."/>
            <person name="Ma B."/>
            <person name="Hayward M.R."/>
            <person name="Relman D."/>
            <person name="Kwon D.S."/>
            <person name="Ravel J."/>
        </authorList>
    </citation>
    <scope>NUCLEOTIDE SEQUENCE [LARGE SCALE GENOMIC DNA]</scope>
    <source>
        <strain evidence="1 2">C0210C1</strain>
        <plasmid evidence="2">pc0210c1</plasmid>
    </source>
</reference>
<dbReference type="RefSeq" id="WP_006734644.1">
    <property type="nucleotide sequence ID" value="NZ_CP049224.1"/>
</dbReference>
<gene>
    <name evidence="1" type="ORF">G6Z83_07225</name>
</gene>
<evidence type="ECO:0000313" key="1">
    <source>
        <dbReference type="EMBL" id="QIH24503.1"/>
    </source>
</evidence>
<evidence type="ECO:0000313" key="2">
    <source>
        <dbReference type="Proteomes" id="UP000501676"/>
    </source>
</evidence>
<accession>A0A6G7BAI5</accession>
<name>A0A6G7BAI5_9LACO</name>
<dbReference type="AlphaFoldDB" id="A0A6G7BAI5"/>
<protein>
    <submittedName>
        <fullName evidence="1">Uncharacterized protein</fullName>
    </submittedName>
</protein>
<proteinExistence type="predicted"/>
<dbReference type="EMBL" id="CP049229">
    <property type="protein sequence ID" value="QIH24503.1"/>
    <property type="molecule type" value="Genomic_DNA"/>
</dbReference>
<dbReference type="Proteomes" id="UP000501676">
    <property type="component" value="Plasmid pC0210C1"/>
</dbReference>
<organism evidence="1 2">
    <name type="scientific">Lactobacillus iners</name>
    <dbReference type="NCBI Taxonomy" id="147802"/>
    <lineage>
        <taxon>Bacteria</taxon>
        <taxon>Bacillati</taxon>
        <taxon>Bacillota</taxon>
        <taxon>Bacilli</taxon>
        <taxon>Lactobacillales</taxon>
        <taxon>Lactobacillaceae</taxon>
        <taxon>Lactobacillus</taxon>
    </lineage>
</organism>
<geneLocation type="plasmid" evidence="2">
    <name>pc0210c1</name>
</geneLocation>